<dbReference type="eggNOG" id="COG1357">
    <property type="taxonomic scope" value="Bacteria"/>
</dbReference>
<comment type="caution">
    <text evidence="1">The sequence shown here is derived from an EMBL/GenBank/DDBJ whole genome shotgun (WGS) entry which is preliminary data.</text>
</comment>
<dbReference type="AlphaFoldDB" id="A0A0A0E8X9"/>
<evidence type="ECO:0000313" key="2">
    <source>
        <dbReference type="Proteomes" id="UP000030004"/>
    </source>
</evidence>
<dbReference type="EMBL" id="AQQX01000011">
    <property type="protein sequence ID" value="KGM47426.1"/>
    <property type="molecule type" value="Genomic_DNA"/>
</dbReference>
<evidence type="ECO:0008006" key="3">
    <source>
        <dbReference type="Google" id="ProtNLM"/>
    </source>
</evidence>
<evidence type="ECO:0000313" key="1">
    <source>
        <dbReference type="EMBL" id="KGM47426.1"/>
    </source>
</evidence>
<dbReference type="STRING" id="1461694.ATO9_18705"/>
<keyword evidence="2" id="KW-1185">Reference proteome</keyword>
<dbReference type="OrthoDB" id="154708at2"/>
<reference evidence="1 2" key="1">
    <citation type="journal article" date="2015" name="Antonie Van Leeuwenhoek">
        <title>Pseudooceanicola atlanticus gen. nov. sp. nov., isolated from surface seawater of the Atlantic Ocean and reclassification of Oceanicola batsensis, Oceanicola marinus, Oceanicola nitratireducens, Oceanicola nanhaiensis, Oceanicola antarcticus and Oceanicola flagellatus, as Pseudooceanicola batsensis comb. nov., Pseudooceanicola marinus comb. nov., Pseudooceanicola nitratireducens comb. nov., Pseudooceanicola nanhaiensis comb. nov., Pseudooceanicola antarcticus comb. nov., and Pseudooceanicola flagellatus comb. nov.</title>
        <authorList>
            <person name="Lai Q."/>
            <person name="Li G."/>
            <person name="Liu X."/>
            <person name="Du Y."/>
            <person name="Sun F."/>
            <person name="Shao Z."/>
        </authorList>
    </citation>
    <scope>NUCLEOTIDE SEQUENCE [LARGE SCALE GENOMIC DNA]</scope>
    <source>
        <strain evidence="1 2">22II-s11g</strain>
    </source>
</reference>
<accession>A0A0A0E8X9</accession>
<proteinExistence type="predicted"/>
<sequence length="168" mass="18527">MIPSLTEDCGQCAALCCLALAFDKGEDFAIDKPAGTPCPHLAQHACSIHARLEDEGFPGCIRYSCTGAGQRVVQEIFDGQSWQDDPALTRPMIDVFRGMREVQERLAQLSAARALSLDEADRAECDRLITGLLPDHIDRAAVENFPGSAQQDEIDRFVKSLRRYVFKG</sequence>
<dbReference type="Proteomes" id="UP000030004">
    <property type="component" value="Unassembled WGS sequence"/>
</dbReference>
<organism evidence="1 2">
    <name type="scientific">Pseudooceanicola atlanticus</name>
    <dbReference type="NCBI Taxonomy" id="1461694"/>
    <lineage>
        <taxon>Bacteria</taxon>
        <taxon>Pseudomonadati</taxon>
        <taxon>Pseudomonadota</taxon>
        <taxon>Alphaproteobacteria</taxon>
        <taxon>Rhodobacterales</taxon>
        <taxon>Paracoccaceae</taxon>
        <taxon>Pseudooceanicola</taxon>
    </lineage>
</organism>
<gene>
    <name evidence="1" type="ORF">ATO9_18705</name>
</gene>
<name>A0A0A0E8X9_9RHOB</name>
<protein>
    <recommendedName>
        <fullName evidence="3">Pentapeptide repeat-containing protein</fullName>
    </recommendedName>
</protein>
<dbReference type="RefSeq" id="WP_043752862.1">
    <property type="nucleotide sequence ID" value="NZ_AQQX01000011.1"/>
</dbReference>